<dbReference type="Proteomes" id="UP000247459">
    <property type="component" value="Unassembled WGS sequence"/>
</dbReference>
<protein>
    <submittedName>
        <fullName evidence="2">Mannose-6-phosphate isomerase</fullName>
    </submittedName>
</protein>
<name>A0A2W0C9W7_9BACL</name>
<sequence>MITIHYQVIKLSEELSTIHDQWTPKFIGEMNDYQIKLVKIAGEFDWHVHEETDKVFFVIEGEMIIDFRDSQVKIYKDEMIVIPKGIEIKPSAIKECHIMLMEPKA</sequence>
<proteinExistence type="predicted"/>
<dbReference type="PANTHER" id="PTHR36114:SF1">
    <property type="entry name" value="16.7 KDA PROTEIN IN WHIE LOCUS"/>
    <property type="match status" value="1"/>
</dbReference>
<dbReference type="EMBL" id="PRLG01000039">
    <property type="protein sequence ID" value="PYY25145.1"/>
    <property type="molecule type" value="Genomic_DNA"/>
</dbReference>
<accession>A0A2W0C9W7</accession>
<dbReference type="PANTHER" id="PTHR36114">
    <property type="entry name" value="16.7 KDA PROTEIN IN WHIE LOCUS"/>
    <property type="match status" value="1"/>
</dbReference>
<dbReference type="CDD" id="cd02226">
    <property type="entry name" value="cupin_YdbB-like"/>
    <property type="match status" value="1"/>
</dbReference>
<keyword evidence="2" id="KW-0413">Isomerase</keyword>
<dbReference type="InterPro" id="IPR011051">
    <property type="entry name" value="RmlC_Cupin_sf"/>
</dbReference>
<organism evidence="2 3">
    <name type="scientific">Paenibacillus illinoisensis</name>
    <dbReference type="NCBI Taxonomy" id="59845"/>
    <lineage>
        <taxon>Bacteria</taxon>
        <taxon>Bacillati</taxon>
        <taxon>Bacillota</taxon>
        <taxon>Bacilli</taxon>
        <taxon>Bacillales</taxon>
        <taxon>Paenibacillaceae</taxon>
        <taxon>Paenibacillus</taxon>
    </lineage>
</organism>
<reference evidence="2 3" key="1">
    <citation type="submission" date="2018-01" db="EMBL/GenBank/DDBJ databases">
        <title>Genome sequence of the PGP bacterium Paenibacillus illinoisensis E3.</title>
        <authorList>
            <person name="Rolli E."/>
            <person name="Marasco R."/>
            <person name="Bessem C."/>
            <person name="Michoud G."/>
            <person name="Gaiarsa S."/>
            <person name="Borin S."/>
            <person name="Daffonchio D."/>
        </authorList>
    </citation>
    <scope>NUCLEOTIDE SEQUENCE [LARGE SCALE GENOMIC DNA]</scope>
    <source>
        <strain evidence="2 3">E3</strain>
    </source>
</reference>
<dbReference type="GO" id="GO:0016853">
    <property type="term" value="F:isomerase activity"/>
    <property type="evidence" value="ECO:0007669"/>
    <property type="project" value="UniProtKB-KW"/>
</dbReference>
<evidence type="ECO:0000313" key="3">
    <source>
        <dbReference type="Proteomes" id="UP000247459"/>
    </source>
</evidence>
<feature type="domain" description="Cupin type-2" evidence="1">
    <location>
        <begin position="42"/>
        <end position="87"/>
    </location>
</feature>
<evidence type="ECO:0000313" key="2">
    <source>
        <dbReference type="EMBL" id="PYY25145.1"/>
    </source>
</evidence>
<dbReference type="InterPro" id="IPR052044">
    <property type="entry name" value="PKS_Associated_Protein"/>
</dbReference>
<gene>
    <name evidence="2" type="ORF">PIL02S_06739</name>
</gene>
<dbReference type="InterPro" id="IPR014710">
    <property type="entry name" value="RmlC-like_jellyroll"/>
</dbReference>
<comment type="caution">
    <text evidence="2">The sequence shown here is derived from an EMBL/GenBank/DDBJ whole genome shotgun (WGS) entry which is preliminary data.</text>
</comment>
<dbReference type="Gene3D" id="2.60.120.10">
    <property type="entry name" value="Jelly Rolls"/>
    <property type="match status" value="1"/>
</dbReference>
<dbReference type="SUPFAM" id="SSF51182">
    <property type="entry name" value="RmlC-like cupins"/>
    <property type="match status" value="1"/>
</dbReference>
<dbReference type="Pfam" id="PF07883">
    <property type="entry name" value="Cupin_2"/>
    <property type="match status" value="1"/>
</dbReference>
<evidence type="ECO:0000259" key="1">
    <source>
        <dbReference type="Pfam" id="PF07883"/>
    </source>
</evidence>
<dbReference type="InterPro" id="IPR013096">
    <property type="entry name" value="Cupin_2"/>
</dbReference>
<dbReference type="AlphaFoldDB" id="A0A2W0C9W7"/>